<evidence type="ECO:0000256" key="2">
    <source>
        <dbReference type="ARBA" id="ARBA00022679"/>
    </source>
</evidence>
<dbReference type="Proteomes" id="UP000305874">
    <property type="component" value="Unassembled WGS sequence"/>
</dbReference>
<feature type="binding site" evidence="5">
    <location>
        <position position="66"/>
    </location>
    <ligand>
        <name>S-adenosyl-L-methionine</name>
        <dbReference type="ChEBI" id="CHEBI:59789"/>
    </ligand>
</feature>
<dbReference type="Gene3D" id="3.40.50.150">
    <property type="entry name" value="Vaccinia Virus protein VP39"/>
    <property type="match status" value="1"/>
</dbReference>
<dbReference type="GO" id="GO:0003723">
    <property type="term" value="F:RNA binding"/>
    <property type="evidence" value="ECO:0007669"/>
    <property type="project" value="UniProtKB-UniRule"/>
</dbReference>
<feature type="non-terminal residue" evidence="6">
    <location>
        <position position="68"/>
    </location>
</feature>
<proteinExistence type="inferred from homology"/>
<dbReference type="InterPro" id="IPR020596">
    <property type="entry name" value="rRNA_Ade_Mease_Trfase_CS"/>
</dbReference>
<evidence type="ECO:0000256" key="5">
    <source>
        <dbReference type="PROSITE-ProRule" id="PRU01026"/>
    </source>
</evidence>
<name>A0A5S3YJY7_9GAMM</name>
<dbReference type="PANTHER" id="PTHR11727">
    <property type="entry name" value="DIMETHYLADENOSINE TRANSFERASE"/>
    <property type="match status" value="1"/>
</dbReference>
<keyword evidence="1 5" id="KW-0489">Methyltransferase</keyword>
<dbReference type="PROSITE" id="PS01131">
    <property type="entry name" value="RRNA_A_DIMETH"/>
    <property type="match status" value="1"/>
</dbReference>
<keyword evidence="4 5" id="KW-0694">RNA-binding</keyword>
<organism evidence="6 7">
    <name type="scientific">Pseudoalteromonas ruthenica</name>
    <dbReference type="NCBI Taxonomy" id="151081"/>
    <lineage>
        <taxon>Bacteria</taxon>
        <taxon>Pseudomonadati</taxon>
        <taxon>Pseudomonadota</taxon>
        <taxon>Gammaproteobacteria</taxon>
        <taxon>Alteromonadales</taxon>
        <taxon>Pseudoalteromonadaceae</taxon>
        <taxon>Pseudoalteromonas</taxon>
    </lineage>
</organism>
<keyword evidence="2 5" id="KW-0808">Transferase</keyword>
<evidence type="ECO:0000256" key="3">
    <source>
        <dbReference type="ARBA" id="ARBA00022691"/>
    </source>
</evidence>
<reference evidence="7" key="2">
    <citation type="submission" date="2019-06" db="EMBL/GenBank/DDBJ databases">
        <title>Co-occurence of chitin degradation, pigmentation and bioactivity in marine Pseudoalteromonas.</title>
        <authorList>
            <person name="Sonnenschein E.C."/>
            <person name="Bech P.K."/>
        </authorList>
    </citation>
    <scope>NUCLEOTIDE SEQUENCE [LARGE SCALE GENOMIC DNA]</scope>
    <source>
        <strain evidence="7">S2897</strain>
    </source>
</reference>
<comment type="caution">
    <text evidence="5">Lacks conserved residue(s) required for the propagation of feature annotation.</text>
</comment>
<evidence type="ECO:0000313" key="6">
    <source>
        <dbReference type="EMBL" id="TMP73495.1"/>
    </source>
</evidence>
<dbReference type="AlphaFoldDB" id="A0A5S3YJY7"/>
<keyword evidence="3 5" id="KW-0949">S-adenosyl-L-methionine</keyword>
<dbReference type="GO" id="GO:0000179">
    <property type="term" value="F:rRNA (adenine-N6,N6-)-dimethyltransferase activity"/>
    <property type="evidence" value="ECO:0007669"/>
    <property type="project" value="UniProtKB-UniRule"/>
</dbReference>
<dbReference type="Pfam" id="PF00398">
    <property type="entry name" value="RrnaAD"/>
    <property type="match status" value="1"/>
</dbReference>
<evidence type="ECO:0000256" key="4">
    <source>
        <dbReference type="ARBA" id="ARBA00022884"/>
    </source>
</evidence>
<dbReference type="RefSeq" id="WP_283241109.1">
    <property type="nucleotide sequence ID" value="NZ_PNCG01000767.1"/>
</dbReference>
<protein>
    <submittedName>
        <fullName evidence="6">16S rRNA (Adenine(1518)-N(6)/adenine(1519)-N(6))-dimethyltransferase</fullName>
    </submittedName>
</protein>
<dbReference type="PANTHER" id="PTHR11727:SF7">
    <property type="entry name" value="DIMETHYLADENOSINE TRANSFERASE-RELATED"/>
    <property type="match status" value="1"/>
</dbReference>
<accession>A0A5S3YJY7</accession>
<dbReference type="EMBL" id="PNCG01000767">
    <property type="protein sequence ID" value="TMP73495.1"/>
    <property type="molecule type" value="Genomic_DNA"/>
</dbReference>
<dbReference type="SUPFAM" id="SSF53335">
    <property type="entry name" value="S-adenosyl-L-methionine-dependent methyltransferases"/>
    <property type="match status" value="1"/>
</dbReference>
<comment type="caution">
    <text evidence="6">The sequence shown here is derived from an EMBL/GenBank/DDBJ whole genome shotgun (WGS) entry which is preliminary data.</text>
</comment>
<gene>
    <name evidence="6" type="ORF">CWC05_22460</name>
</gene>
<dbReference type="InterPro" id="IPR001737">
    <property type="entry name" value="KsgA/Erm"/>
</dbReference>
<dbReference type="PROSITE" id="PS51689">
    <property type="entry name" value="SAM_RNA_A_N6_MT"/>
    <property type="match status" value="1"/>
</dbReference>
<feature type="binding site" evidence="5">
    <location>
        <position position="20"/>
    </location>
    <ligand>
        <name>S-adenosyl-L-methionine</name>
        <dbReference type="ChEBI" id="CHEBI:59789"/>
    </ligand>
</feature>
<dbReference type="GO" id="GO:0005829">
    <property type="term" value="C:cytosol"/>
    <property type="evidence" value="ECO:0007669"/>
    <property type="project" value="TreeGrafter"/>
</dbReference>
<feature type="binding site" evidence="5">
    <location>
        <position position="45"/>
    </location>
    <ligand>
        <name>S-adenosyl-L-methionine</name>
        <dbReference type="ChEBI" id="CHEBI:59789"/>
    </ligand>
</feature>
<dbReference type="InterPro" id="IPR029063">
    <property type="entry name" value="SAM-dependent_MTases_sf"/>
</dbReference>
<evidence type="ECO:0000313" key="7">
    <source>
        <dbReference type="Proteomes" id="UP000305874"/>
    </source>
</evidence>
<sequence length="68" mass="7481">MTDKVHLGHRARKRFGQNFLNDDMIIDKIVTAIDPKPADNLVEIGPGLGAITEPVVDLSEKLTVVELD</sequence>
<feature type="binding site" evidence="5">
    <location>
        <position position="18"/>
    </location>
    <ligand>
        <name>S-adenosyl-L-methionine</name>
        <dbReference type="ChEBI" id="CHEBI:59789"/>
    </ligand>
</feature>
<evidence type="ECO:0000256" key="1">
    <source>
        <dbReference type="ARBA" id="ARBA00022603"/>
    </source>
</evidence>
<reference evidence="6 7" key="1">
    <citation type="submission" date="2017-12" db="EMBL/GenBank/DDBJ databases">
        <authorList>
            <person name="Paulsen S."/>
            <person name="Gram L.K."/>
        </authorList>
    </citation>
    <scope>NUCLEOTIDE SEQUENCE [LARGE SCALE GENOMIC DNA]</scope>
    <source>
        <strain evidence="6 7">S2897</strain>
    </source>
</reference>
<comment type="similarity">
    <text evidence="5">Belongs to the class I-like SAM-binding methyltransferase superfamily. rRNA adenine N(6)-methyltransferase family.</text>
</comment>